<organism evidence="1 2">
    <name type="scientific">Trifolium pratense</name>
    <name type="common">Red clover</name>
    <dbReference type="NCBI Taxonomy" id="57577"/>
    <lineage>
        <taxon>Eukaryota</taxon>
        <taxon>Viridiplantae</taxon>
        <taxon>Streptophyta</taxon>
        <taxon>Embryophyta</taxon>
        <taxon>Tracheophyta</taxon>
        <taxon>Spermatophyta</taxon>
        <taxon>Magnoliopsida</taxon>
        <taxon>eudicotyledons</taxon>
        <taxon>Gunneridae</taxon>
        <taxon>Pentapetalae</taxon>
        <taxon>rosids</taxon>
        <taxon>fabids</taxon>
        <taxon>Fabales</taxon>
        <taxon>Fabaceae</taxon>
        <taxon>Papilionoideae</taxon>
        <taxon>50 kb inversion clade</taxon>
        <taxon>NPAAA clade</taxon>
        <taxon>Hologalegina</taxon>
        <taxon>IRL clade</taxon>
        <taxon>Trifolieae</taxon>
        <taxon>Trifolium</taxon>
    </lineage>
</organism>
<name>A0ACB0LWT4_TRIPR</name>
<gene>
    <name evidence="1" type="ORF">MILVUS5_LOCUS36452</name>
</gene>
<reference evidence="1" key="1">
    <citation type="submission" date="2023-10" db="EMBL/GenBank/DDBJ databases">
        <authorList>
            <person name="Rodriguez Cubillos JULIANA M."/>
            <person name="De Vega J."/>
        </authorList>
    </citation>
    <scope>NUCLEOTIDE SEQUENCE</scope>
</reference>
<sequence length="494" mass="56710">MHQEMYFTTTMLTFIFFLAYISIIIFLSLIARTKKQNYNLPPGPSLFSIMLNIFELAKKPQYSLAQISKNHGPIMHIKLGQISTIIISSPNIAQEVLQTHDRLFINRPIPEAVQVLGHDHFSLPFMPSSNLWRDLRKLCKNHLFSKKTLDASKELRCKKLQQLLSDIDKSRLIGEVVDIEKAAFKTSLNFMSNTFFSMDFVNSQGEIDEYKDIVENLIRVIGTPNLVDFFPFLRMLDPQGIRRISTTYAEKLLQIIDSYISKRLELREGENYVTNDDVLDTLLNISQEDGQKMDKAQIRHLFLDLFVAGTDTTSYAIERAMAELVHNPHAMLKAKEELEQIIGIGNPIEESDITRLPYLQAVVKETLRLHPSAPLLLPRKANVEVKVHGYTIPLGAQVIINEWAMGRNPNIWENPNLFSPERFLGSEINFYKGQNFQLTPFGSGRRMCPGMPLAIRTLHMMIGSLINFFDWKLENGDRDIDQPLRAIPFRVNKM</sequence>
<comment type="caution">
    <text evidence="1">The sequence shown here is derived from an EMBL/GenBank/DDBJ whole genome shotgun (WGS) entry which is preliminary data.</text>
</comment>
<dbReference type="Proteomes" id="UP001177021">
    <property type="component" value="Unassembled WGS sequence"/>
</dbReference>
<evidence type="ECO:0000313" key="1">
    <source>
        <dbReference type="EMBL" id="CAJ2672893.1"/>
    </source>
</evidence>
<proteinExistence type="predicted"/>
<dbReference type="EMBL" id="CASHSV030000716">
    <property type="protein sequence ID" value="CAJ2672893.1"/>
    <property type="molecule type" value="Genomic_DNA"/>
</dbReference>
<keyword evidence="2" id="KW-1185">Reference proteome</keyword>
<accession>A0ACB0LWT4</accession>
<evidence type="ECO:0000313" key="2">
    <source>
        <dbReference type="Proteomes" id="UP001177021"/>
    </source>
</evidence>
<protein>
    <submittedName>
        <fullName evidence="1">Uncharacterized protein</fullName>
    </submittedName>
</protein>